<dbReference type="InterPro" id="IPR050300">
    <property type="entry name" value="GDXG_lipolytic_enzyme"/>
</dbReference>
<gene>
    <name evidence="3" type="ORF">GXW79_18560</name>
</gene>
<keyword evidence="4" id="KW-1185">Reference proteome</keyword>
<reference evidence="3" key="2">
    <citation type="journal article" date="2021" name="Syst. Appl. Microbiol.">
        <title>Roseomonas hellenica sp. nov., isolated from roots of wild-growing Alkanna tinctoria.</title>
        <authorList>
            <person name="Rat A."/>
            <person name="Naranjo H.D."/>
            <person name="Lebbe L."/>
            <person name="Cnockaert M."/>
            <person name="Krigas N."/>
            <person name="Grigoriadou K."/>
            <person name="Maloupa E."/>
            <person name="Willems A."/>
        </authorList>
    </citation>
    <scope>NUCLEOTIDE SEQUENCE</scope>
    <source>
        <strain evidence="3">LMG 28251</strain>
    </source>
</reference>
<dbReference type="Pfam" id="PF20434">
    <property type="entry name" value="BD-FAE"/>
    <property type="match status" value="1"/>
</dbReference>
<protein>
    <submittedName>
        <fullName evidence="3">Alpha/beta hydrolase</fullName>
    </submittedName>
</protein>
<dbReference type="InterPro" id="IPR029058">
    <property type="entry name" value="AB_hydrolase_fold"/>
</dbReference>
<evidence type="ECO:0000259" key="2">
    <source>
        <dbReference type="Pfam" id="PF20434"/>
    </source>
</evidence>
<dbReference type="GO" id="GO:0016787">
    <property type="term" value="F:hydrolase activity"/>
    <property type="evidence" value="ECO:0007669"/>
    <property type="project" value="UniProtKB-KW"/>
</dbReference>
<dbReference type="EMBL" id="JAAEDH010000026">
    <property type="protein sequence ID" value="MBR0657086.1"/>
    <property type="molecule type" value="Genomic_DNA"/>
</dbReference>
<evidence type="ECO:0000256" key="1">
    <source>
        <dbReference type="ARBA" id="ARBA00022801"/>
    </source>
</evidence>
<comment type="caution">
    <text evidence="3">The sequence shown here is derived from an EMBL/GenBank/DDBJ whole genome shotgun (WGS) entry which is preliminary data.</text>
</comment>
<dbReference type="Gene3D" id="3.40.50.1820">
    <property type="entry name" value="alpha/beta hydrolase"/>
    <property type="match status" value="1"/>
</dbReference>
<reference evidence="3" key="1">
    <citation type="submission" date="2020-01" db="EMBL/GenBank/DDBJ databases">
        <authorList>
            <person name="Rat A."/>
        </authorList>
    </citation>
    <scope>NUCLEOTIDE SEQUENCE</scope>
    <source>
        <strain evidence="3">LMG 28251</strain>
    </source>
</reference>
<dbReference type="PANTHER" id="PTHR48081">
    <property type="entry name" value="AB HYDROLASE SUPERFAMILY PROTEIN C4A8.06C"/>
    <property type="match status" value="1"/>
</dbReference>
<proteinExistence type="predicted"/>
<feature type="domain" description="BD-FAE-like" evidence="2">
    <location>
        <begin position="44"/>
        <end position="231"/>
    </location>
</feature>
<name>A0AAF1KN27_9PROT</name>
<dbReference type="SUPFAM" id="SSF53474">
    <property type="entry name" value="alpha/beta-Hydrolases"/>
    <property type="match status" value="1"/>
</dbReference>
<evidence type="ECO:0000313" key="3">
    <source>
        <dbReference type="EMBL" id="MBR0657086.1"/>
    </source>
</evidence>
<dbReference type="PANTHER" id="PTHR48081:SF33">
    <property type="entry name" value="KYNURENINE FORMAMIDASE"/>
    <property type="match status" value="1"/>
</dbReference>
<dbReference type="InterPro" id="IPR049492">
    <property type="entry name" value="BD-FAE-like_dom"/>
</dbReference>
<organism evidence="3 4">
    <name type="scientific">Plastoroseomonas arctica</name>
    <dbReference type="NCBI Taxonomy" id="1509237"/>
    <lineage>
        <taxon>Bacteria</taxon>
        <taxon>Pseudomonadati</taxon>
        <taxon>Pseudomonadota</taxon>
        <taxon>Alphaproteobacteria</taxon>
        <taxon>Acetobacterales</taxon>
        <taxon>Acetobacteraceae</taxon>
        <taxon>Plastoroseomonas</taxon>
    </lineage>
</organism>
<dbReference type="AlphaFoldDB" id="A0AAF1KN27"/>
<dbReference type="RefSeq" id="WP_211875950.1">
    <property type="nucleotide sequence ID" value="NZ_JAAEDH010000026.1"/>
</dbReference>
<evidence type="ECO:0000313" key="4">
    <source>
        <dbReference type="Proteomes" id="UP001196068"/>
    </source>
</evidence>
<dbReference type="Proteomes" id="UP001196068">
    <property type="component" value="Unassembled WGS sequence"/>
</dbReference>
<accession>A0AAF1KN27</accession>
<keyword evidence="1 3" id="KW-0378">Hydrolase</keyword>
<sequence length="285" mass="29373">MMVLVALGLGACRPLGVLDAITPVADVPRALDRAYAPGPRGGVDLYWPQSPAPGTPILVFFYGGNWRTGDRADYRFAGEAFAGRGYITAVPDYRVFPEGRFPRFVQDGAAAVAGIRALVAAQGLPADGPLILAGHSAGAHLAMLLALDPRWLAAAGLPRCGVSAVLGLAGPYDFLPIEAPDVRAVFADAADLRDTQPITFASADDPPAVLLHGTGDTVVRSANSERLAQALRSAGGTASLRLYPGAGHSEIVAALAAPLRGVAPVLADADTLLRAALASPRPRCS</sequence>